<protein>
    <submittedName>
        <fullName evidence="1">Uncharacterized protein</fullName>
    </submittedName>
</protein>
<name>A0A2M8G1L2_9BACT</name>
<comment type="caution">
    <text evidence="1">The sequence shown here is derived from an EMBL/GenBank/DDBJ whole genome shotgun (WGS) entry which is preliminary data.</text>
</comment>
<reference evidence="2" key="1">
    <citation type="submission" date="2017-09" db="EMBL/GenBank/DDBJ databases">
        <title>Depth-based differentiation of microbial function through sediment-hosted aquifers and enrichment of novel symbionts in the deep terrestrial subsurface.</title>
        <authorList>
            <person name="Probst A.J."/>
            <person name="Ladd B."/>
            <person name="Jarett J.K."/>
            <person name="Geller-Mcgrath D.E."/>
            <person name="Sieber C.M.K."/>
            <person name="Emerson J.B."/>
            <person name="Anantharaman K."/>
            <person name="Thomas B.C."/>
            <person name="Malmstrom R."/>
            <person name="Stieglmeier M."/>
            <person name="Klingl A."/>
            <person name="Woyke T."/>
            <person name="Ryan C.M."/>
            <person name="Banfield J.F."/>
        </authorList>
    </citation>
    <scope>NUCLEOTIDE SEQUENCE [LARGE SCALE GENOMIC DNA]</scope>
</reference>
<accession>A0A2M8G1L2</accession>
<dbReference type="EMBL" id="PFQX01000005">
    <property type="protein sequence ID" value="PJC65530.1"/>
    <property type="molecule type" value="Genomic_DNA"/>
</dbReference>
<sequence length="128" mass="14876">MRDTLFAHPLEERMANILDREHIPWEYAVSFKICSKGGSKSREVDFVLLHPVYVQSVPESVEAKIYGPSLDRPVKYLEVKARMLDSDGRVNGDALKQQKELYKRGIRTLIITGSMIEFFEKNGFERKW</sequence>
<proteinExistence type="predicted"/>
<dbReference type="AlphaFoldDB" id="A0A2M8G1L2"/>
<evidence type="ECO:0000313" key="2">
    <source>
        <dbReference type="Proteomes" id="UP000229674"/>
    </source>
</evidence>
<dbReference type="Proteomes" id="UP000229674">
    <property type="component" value="Unassembled WGS sequence"/>
</dbReference>
<gene>
    <name evidence="1" type="ORF">CO020_00145</name>
</gene>
<organism evidence="1 2">
    <name type="scientific">Candidatus Colwellbacteria bacterium CG_4_9_14_0_2_um_filter_50_12</name>
    <dbReference type="NCBI Taxonomy" id="1974538"/>
    <lineage>
        <taxon>Bacteria</taxon>
        <taxon>Candidatus Colwelliibacteriota</taxon>
    </lineage>
</organism>
<evidence type="ECO:0000313" key="1">
    <source>
        <dbReference type="EMBL" id="PJC65530.1"/>
    </source>
</evidence>